<dbReference type="CDD" id="cd08204">
    <property type="entry name" value="ArfGap"/>
    <property type="match status" value="1"/>
</dbReference>
<dbReference type="PROSITE" id="PS50115">
    <property type="entry name" value="ARFGAP"/>
    <property type="match status" value="1"/>
</dbReference>
<dbReference type="STRING" id="1051891.A0A0C3QQ85"/>
<organism evidence="8 9">
    <name type="scientific">Tulasnella calospora MUT 4182</name>
    <dbReference type="NCBI Taxonomy" id="1051891"/>
    <lineage>
        <taxon>Eukaryota</taxon>
        <taxon>Fungi</taxon>
        <taxon>Dikarya</taxon>
        <taxon>Basidiomycota</taxon>
        <taxon>Agaricomycotina</taxon>
        <taxon>Agaricomycetes</taxon>
        <taxon>Cantharellales</taxon>
        <taxon>Tulasnellaceae</taxon>
        <taxon>Tulasnella</taxon>
    </lineage>
</organism>
<keyword evidence="4" id="KW-0862">Zinc</keyword>
<dbReference type="OrthoDB" id="10266696at2759"/>
<dbReference type="SUPFAM" id="SSF57863">
    <property type="entry name" value="ArfGap/RecO-like zinc finger"/>
    <property type="match status" value="1"/>
</dbReference>
<protein>
    <recommendedName>
        <fullName evidence="7">Arf-GAP domain-containing protein</fullName>
    </recommendedName>
</protein>
<accession>A0A0C3QQ85</accession>
<feature type="domain" description="Arf-GAP" evidence="7">
    <location>
        <begin position="13"/>
        <end position="136"/>
    </location>
</feature>
<name>A0A0C3QQ85_9AGAM</name>
<dbReference type="InterPro" id="IPR001164">
    <property type="entry name" value="ArfGAP_dom"/>
</dbReference>
<dbReference type="Pfam" id="PF01412">
    <property type="entry name" value="ArfGap"/>
    <property type="match status" value="1"/>
</dbReference>
<dbReference type="HOGENOM" id="CLU_027009_0_0_1"/>
<evidence type="ECO:0000256" key="6">
    <source>
        <dbReference type="SAM" id="MobiDB-lite"/>
    </source>
</evidence>
<dbReference type="PANTHER" id="PTHR45705:SF1">
    <property type="entry name" value="FI20236P1"/>
    <property type="match status" value="1"/>
</dbReference>
<evidence type="ECO:0000259" key="7">
    <source>
        <dbReference type="PROSITE" id="PS50115"/>
    </source>
</evidence>
<keyword evidence="2" id="KW-0479">Metal-binding</keyword>
<feature type="region of interest" description="Disordered" evidence="6">
    <location>
        <begin position="202"/>
        <end position="250"/>
    </location>
</feature>
<dbReference type="InterPro" id="IPR037278">
    <property type="entry name" value="ARFGAP/RecO"/>
</dbReference>
<reference evidence="9" key="2">
    <citation type="submission" date="2015-01" db="EMBL/GenBank/DDBJ databases">
        <title>Evolutionary Origins and Diversification of the Mycorrhizal Mutualists.</title>
        <authorList>
            <consortium name="DOE Joint Genome Institute"/>
            <consortium name="Mycorrhizal Genomics Consortium"/>
            <person name="Kohler A."/>
            <person name="Kuo A."/>
            <person name="Nagy L.G."/>
            <person name="Floudas D."/>
            <person name="Copeland A."/>
            <person name="Barry K.W."/>
            <person name="Cichocki N."/>
            <person name="Veneault-Fourrey C."/>
            <person name="LaButti K."/>
            <person name="Lindquist E.A."/>
            <person name="Lipzen A."/>
            <person name="Lundell T."/>
            <person name="Morin E."/>
            <person name="Murat C."/>
            <person name="Riley R."/>
            <person name="Ohm R."/>
            <person name="Sun H."/>
            <person name="Tunlid A."/>
            <person name="Henrissat B."/>
            <person name="Grigoriev I.V."/>
            <person name="Hibbett D.S."/>
            <person name="Martin F."/>
        </authorList>
    </citation>
    <scope>NUCLEOTIDE SEQUENCE [LARGE SCALE GENOMIC DNA]</scope>
    <source>
        <strain evidence="9">MUT 4182</strain>
    </source>
</reference>
<evidence type="ECO:0000256" key="4">
    <source>
        <dbReference type="ARBA" id="ARBA00022833"/>
    </source>
</evidence>
<dbReference type="PANTHER" id="PTHR45705">
    <property type="entry name" value="FI20236P1"/>
    <property type="match status" value="1"/>
</dbReference>
<feature type="region of interest" description="Disordered" evidence="6">
    <location>
        <begin position="86"/>
        <end position="114"/>
    </location>
</feature>
<gene>
    <name evidence="8" type="ORF">M407DRAFT_20336</name>
</gene>
<keyword evidence="3 5" id="KW-0863">Zinc-finger</keyword>
<dbReference type="PRINTS" id="PR00405">
    <property type="entry name" value="REVINTRACTNG"/>
</dbReference>
<dbReference type="InterPro" id="IPR051718">
    <property type="entry name" value="ARF_GTPase-activating"/>
</dbReference>
<feature type="compositionally biased region" description="Low complexity" evidence="6">
    <location>
        <begin position="139"/>
        <end position="157"/>
    </location>
</feature>
<dbReference type="EMBL" id="KN822970">
    <property type="protein sequence ID" value="KIO30616.1"/>
    <property type="molecule type" value="Genomic_DNA"/>
</dbReference>
<dbReference type="GO" id="GO:0008270">
    <property type="term" value="F:zinc ion binding"/>
    <property type="evidence" value="ECO:0007669"/>
    <property type="project" value="UniProtKB-KW"/>
</dbReference>
<keyword evidence="1" id="KW-0343">GTPase activation</keyword>
<dbReference type="InterPro" id="IPR038508">
    <property type="entry name" value="ArfGAP_dom_sf"/>
</dbReference>
<dbReference type="GO" id="GO:0005737">
    <property type="term" value="C:cytoplasm"/>
    <property type="evidence" value="ECO:0007669"/>
    <property type="project" value="TreeGrafter"/>
</dbReference>
<proteinExistence type="predicted"/>
<evidence type="ECO:0000256" key="2">
    <source>
        <dbReference type="ARBA" id="ARBA00022723"/>
    </source>
</evidence>
<feature type="compositionally biased region" description="Polar residues" evidence="6">
    <location>
        <begin position="222"/>
        <end position="239"/>
    </location>
</feature>
<evidence type="ECO:0000313" key="8">
    <source>
        <dbReference type="EMBL" id="KIO30616.1"/>
    </source>
</evidence>
<dbReference type="Proteomes" id="UP000054248">
    <property type="component" value="Unassembled WGS sequence"/>
</dbReference>
<dbReference type="FunFam" id="1.10.220.150:FF:000009">
    <property type="entry name" value="stromal membrane-associated protein 1 isoform X1"/>
    <property type="match status" value="1"/>
</dbReference>
<reference evidence="8 9" key="1">
    <citation type="submission" date="2014-04" db="EMBL/GenBank/DDBJ databases">
        <authorList>
            <consortium name="DOE Joint Genome Institute"/>
            <person name="Kuo A."/>
            <person name="Girlanda M."/>
            <person name="Perotto S."/>
            <person name="Kohler A."/>
            <person name="Nagy L.G."/>
            <person name="Floudas D."/>
            <person name="Copeland A."/>
            <person name="Barry K.W."/>
            <person name="Cichocki N."/>
            <person name="Veneault-Fourrey C."/>
            <person name="LaButti K."/>
            <person name="Lindquist E.A."/>
            <person name="Lipzen A."/>
            <person name="Lundell T."/>
            <person name="Morin E."/>
            <person name="Murat C."/>
            <person name="Sun H."/>
            <person name="Tunlid A."/>
            <person name="Henrissat B."/>
            <person name="Grigoriev I.V."/>
            <person name="Hibbett D.S."/>
            <person name="Martin F."/>
            <person name="Nordberg H.P."/>
            <person name="Cantor M.N."/>
            <person name="Hua S.X."/>
        </authorList>
    </citation>
    <scope>NUCLEOTIDE SEQUENCE [LARGE SCALE GENOMIC DNA]</scope>
    <source>
        <strain evidence="8 9">MUT 4182</strain>
    </source>
</reference>
<feature type="region of interest" description="Disordered" evidence="6">
    <location>
        <begin position="130"/>
        <end position="187"/>
    </location>
</feature>
<feature type="compositionally biased region" description="Basic and acidic residues" evidence="6">
    <location>
        <begin position="206"/>
        <end position="220"/>
    </location>
</feature>
<sequence>MSSISKASADRQKRVLTELLAQPGNNACADCQSPAPRWASWNIGIFLCVQCATAHRKLGSHISKVKSVTLDTWTKEQVESVRNMGNTKANALYNPDPLRNPPPTNMEDGERDSEIETYIRNKYQYKAFMKREPAKEKSSSSSVSRSDAPSSSGSSARRPPDLDIVVRTNRAPSSKAGTFPRPDPNMREAIEAVSPSASTFLSEMQSHTRELQMGNRDRARSTPPNAAASKSSRPSTATDGNKGFEFTSVG</sequence>
<dbReference type="Gene3D" id="1.10.220.150">
    <property type="entry name" value="Arf GTPase activating protein"/>
    <property type="match status" value="1"/>
</dbReference>
<keyword evidence="9" id="KW-1185">Reference proteome</keyword>
<evidence type="ECO:0000256" key="5">
    <source>
        <dbReference type="PROSITE-ProRule" id="PRU00288"/>
    </source>
</evidence>
<evidence type="ECO:0000256" key="3">
    <source>
        <dbReference type="ARBA" id="ARBA00022771"/>
    </source>
</evidence>
<feature type="non-terminal residue" evidence="8">
    <location>
        <position position="250"/>
    </location>
</feature>
<dbReference type="AlphaFoldDB" id="A0A0C3QQ85"/>
<dbReference type="GO" id="GO:0005096">
    <property type="term" value="F:GTPase activator activity"/>
    <property type="evidence" value="ECO:0007669"/>
    <property type="project" value="UniProtKB-KW"/>
</dbReference>
<evidence type="ECO:0000256" key="1">
    <source>
        <dbReference type="ARBA" id="ARBA00022468"/>
    </source>
</evidence>
<evidence type="ECO:0000313" key="9">
    <source>
        <dbReference type="Proteomes" id="UP000054248"/>
    </source>
</evidence>
<dbReference type="SMART" id="SM00105">
    <property type="entry name" value="ArfGap"/>
    <property type="match status" value="1"/>
</dbReference>